<accession>A0A067M1E1</accession>
<evidence type="ECO:0000313" key="2">
    <source>
        <dbReference type="EMBL" id="KDQ09344.1"/>
    </source>
</evidence>
<dbReference type="HOGENOM" id="CLU_033167_0_0_1"/>
<dbReference type="Pfam" id="PF04577">
    <property type="entry name" value="Glyco_transf_61"/>
    <property type="match status" value="1"/>
</dbReference>
<dbReference type="OrthoDB" id="529273at2759"/>
<proteinExistence type="predicted"/>
<sequence length="513" mass="58106">MVTLPLPTRRETALAVALIVSFAFLWNVDLAYDEQHALGVKLVPSDHGWPFLASQNHSAGPAVKLPTVDEALVKWSSSLDIPQTKYLAGSTGWSMLDSVIVMNGTIFIITDKPESFPEVRMLISSGIKIMRGEDEILRQEPTSKDMQIISSARALELIGTSASRVEGVTWLCNDAPQYLSHYYHFIAEITLGFWRTYSTLDPNISSSGLTTLPAPRRLVLPHTLSTEWRDYSRLSTYITSAVFPSLAFEFAETWTDRAEMARPFIYDRLLIADRAAAMRSPHWPVAYRMITPVFEIPSGSEYWWAPVRRNLLSFLRHHDSMLELESELDGGGAAQAGVIPVKPVITYVSRQGWGRRMLREADHQVLVRALERLRDTYGYELNIVSMDTMSREDQLILAARTTIMLGVHGNGLTHALWMNPSPRTALLEFFFPEGFTHDYEYPTRVLGIAYYCWWGDRYFDRGKLPIPNEPEGFQGNEIPLDGERVARLVHELITGVHDDRPVLPPRPRLSSEE</sequence>
<evidence type="ECO:0000259" key="1">
    <source>
        <dbReference type="Pfam" id="PF04577"/>
    </source>
</evidence>
<evidence type="ECO:0000313" key="3">
    <source>
        <dbReference type="Proteomes" id="UP000027195"/>
    </source>
</evidence>
<dbReference type="InParanoid" id="A0A067M1E1"/>
<reference evidence="3" key="1">
    <citation type="journal article" date="2014" name="Proc. Natl. Acad. Sci. U.S.A.">
        <title>Extensive sampling of basidiomycete genomes demonstrates inadequacy of the white-rot/brown-rot paradigm for wood decay fungi.</title>
        <authorList>
            <person name="Riley R."/>
            <person name="Salamov A.A."/>
            <person name="Brown D.W."/>
            <person name="Nagy L.G."/>
            <person name="Floudas D."/>
            <person name="Held B.W."/>
            <person name="Levasseur A."/>
            <person name="Lombard V."/>
            <person name="Morin E."/>
            <person name="Otillar R."/>
            <person name="Lindquist E.A."/>
            <person name="Sun H."/>
            <person name="LaButti K.M."/>
            <person name="Schmutz J."/>
            <person name="Jabbour D."/>
            <person name="Luo H."/>
            <person name="Baker S.E."/>
            <person name="Pisabarro A.G."/>
            <person name="Walton J.D."/>
            <person name="Blanchette R.A."/>
            <person name="Henrissat B."/>
            <person name="Martin F."/>
            <person name="Cullen D."/>
            <person name="Hibbett D.S."/>
            <person name="Grigoriev I.V."/>
        </authorList>
    </citation>
    <scope>NUCLEOTIDE SEQUENCE [LARGE SCALE GENOMIC DNA]</scope>
    <source>
        <strain evidence="3">FD-172 SS1</strain>
    </source>
</reference>
<name>A0A067M1E1_BOTB1</name>
<dbReference type="InterPro" id="IPR049625">
    <property type="entry name" value="Glyco_transf_61_cat"/>
</dbReference>
<protein>
    <recommendedName>
        <fullName evidence="1">Glycosyltransferase 61 catalytic domain-containing protein</fullName>
    </recommendedName>
</protein>
<dbReference type="Proteomes" id="UP000027195">
    <property type="component" value="Unassembled WGS sequence"/>
</dbReference>
<dbReference type="AlphaFoldDB" id="A0A067M1E1"/>
<dbReference type="STRING" id="930990.A0A067M1E1"/>
<feature type="domain" description="Glycosyltransferase 61 catalytic" evidence="1">
    <location>
        <begin position="302"/>
        <end position="421"/>
    </location>
</feature>
<organism evidence="2 3">
    <name type="scientific">Botryobasidium botryosum (strain FD-172 SS1)</name>
    <dbReference type="NCBI Taxonomy" id="930990"/>
    <lineage>
        <taxon>Eukaryota</taxon>
        <taxon>Fungi</taxon>
        <taxon>Dikarya</taxon>
        <taxon>Basidiomycota</taxon>
        <taxon>Agaricomycotina</taxon>
        <taxon>Agaricomycetes</taxon>
        <taxon>Cantharellales</taxon>
        <taxon>Botryobasidiaceae</taxon>
        <taxon>Botryobasidium</taxon>
    </lineage>
</organism>
<dbReference type="GO" id="GO:0016757">
    <property type="term" value="F:glycosyltransferase activity"/>
    <property type="evidence" value="ECO:0007669"/>
    <property type="project" value="InterPro"/>
</dbReference>
<gene>
    <name evidence="2" type="ORF">BOTBODRAFT_137815</name>
</gene>
<keyword evidence="3" id="KW-1185">Reference proteome</keyword>
<dbReference type="EMBL" id="KL198079">
    <property type="protein sequence ID" value="KDQ09344.1"/>
    <property type="molecule type" value="Genomic_DNA"/>
</dbReference>